<dbReference type="NCBIfam" id="NF002636">
    <property type="entry name" value="PRK02304.1-5"/>
    <property type="match status" value="1"/>
</dbReference>
<organism evidence="13 14">
    <name type="scientific">Luteolibacter algae</name>
    <dbReference type="NCBI Taxonomy" id="454151"/>
    <lineage>
        <taxon>Bacteria</taxon>
        <taxon>Pseudomonadati</taxon>
        <taxon>Verrucomicrobiota</taxon>
        <taxon>Verrucomicrobiia</taxon>
        <taxon>Verrucomicrobiales</taxon>
        <taxon>Verrucomicrobiaceae</taxon>
        <taxon>Luteolibacter</taxon>
    </lineage>
</organism>
<dbReference type="EC" id="2.4.2.7" evidence="6 11"/>
<dbReference type="PANTHER" id="PTHR32315:SF3">
    <property type="entry name" value="ADENINE PHOSPHORIBOSYLTRANSFERASE"/>
    <property type="match status" value="1"/>
</dbReference>
<evidence type="ECO:0000256" key="4">
    <source>
        <dbReference type="ARBA" id="ARBA00004659"/>
    </source>
</evidence>
<dbReference type="NCBIfam" id="NF002634">
    <property type="entry name" value="PRK02304.1-3"/>
    <property type="match status" value="1"/>
</dbReference>
<comment type="similarity">
    <text evidence="5 11">Belongs to the purine/pyrimidine phosphoribosyltransferase family.</text>
</comment>
<evidence type="ECO:0000313" key="14">
    <source>
        <dbReference type="Proteomes" id="UP001597375"/>
    </source>
</evidence>
<name>A0ABW5DBA7_9BACT</name>
<dbReference type="InterPro" id="IPR005764">
    <property type="entry name" value="Ade_phspho_trans"/>
</dbReference>
<proteinExistence type="inferred from homology"/>
<keyword evidence="7 11" id="KW-0963">Cytoplasm</keyword>
<evidence type="ECO:0000256" key="10">
    <source>
        <dbReference type="ARBA" id="ARBA00022726"/>
    </source>
</evidence>
<sequence>MVERLKSAIRDVNDFPKPGIVFKDITPILGDAALFRGAIDLLCETAGGKEIDKIVGIDARGFIFAAAVADRLSAGFVPVRKKGKLPWRCHEASYALEYGEATVEIHQDAVKPGEKVLLVDDLLATGGTAAAAVKLLDKVGADVIAVSFLIELSFLKGREKIPSHEVKSILHY</sequence>
<evidence type="ECO:0000256" key="7">
    <source>
        <dbReference type="ARBA" id="ARBA00022490"/>
    </source>
</evidence>
<dbReference type="SUPFAM" id="SSF53271">
    <property type="entry name" value="PRTase-like"/>
    <property type="match status" value="1"/>
</dbReference>
<comment type="subunit">
    <text evidence="11">Homodimer.</text>
</comment>
<dbReference type="Proteomes" id="UP001597375">
    <property type="component" value="Unassembled WGS sequence"/>
</dbReference>
<evidence type="ECO:0000256" key="1">
    <source>
        <dbReference type="ARBA" id="ARBA00000868"/>
    </source>
</evidence>
<keyword evidence="8 11" id="KW-0328">Glycosyltransferase</keyword>
<keyword evidence="14" id="KW-1185">Reference proteome</keyword>
<accession>A0ABW5DBA7</accession>
<dbReference type="NCBIfam" id="TIGR01090">
    <property type="entry name" value="apt"/>
    <property type="match status" value="1"/>
</dbReference>
<evidence type="ECO:0000256" key="11">
    <source>
        <dbReference type="HAMAP-Rule" id="MF_00004"/>
    </source>
</evidence>
<comment type="caution">
    <text evidence="13">The sequence shown here is derived from an EMBL/GenBank/DDBJ whole genome shotgun (WGS) entry which is preliminary data.</text>
</comment>
<evidence type="ECO:0000256" key="5">
    <source>
        <dbReference type="ARBA" id="ARBA00008391"/>
    </source>
</evidence>
<dbReference type="RefSeq" id="WP_386821193.1">
    <property type="nucleotide sequence ID" value="NZ_JBHUIT010000031.1"/>
</dbReference>
<evidence type="ECO:0000256" key="2">
    <source>
        <dbReference type="ARBA" id="ARBA00003968"/>
    </source>
</evidence>
<comment type="subcellular location">
    <subcellularLocation>
        <location evidence="3 11">Cytoplasm</location>
    </subcellularLocation>
</comment>
<comment type="pathway">
    <text evidence="4 11">Purine metabolism; AMP biosynthesis via salvage pathway; AMP from adenine: step 1/1.</text>
</comment>
<keyword evidence="9 11" id="KW-0808">Transferase</keyword>
<dbReference type="PANTHER" id="PTHR32315">
    <property type="entry name" value="ADENINE PHOSPHORIBOSYLTRANSFERASE"/>
    <property type="match status" value="1"/>
</dbReference>
<dbReference type="InterPro" id="IPR029057">
    <property type="entry name" value="PRTase-like"/>
</dbReference>
<evidence type="ECO:0000256" key="8">
    <source>
        <dbReference type="ARBA" id="ARBA00022676"/>
    </source>
</evidence>
<dbReference type="InterPro" id="IPR000836">
    <property type="entry name" value="PRTase_dom"/>
</dbReference>
<evidence type="ECO:0000259" key="12">
    <source>
        <dbReference type="Pfam" id="PF00156"/>
    </source>
</evidence>
<evidence type="ECO:0000256" key="6">
    <source>
        <dbReference type="ARBA" id="ARBA00011893"/>
    </source>
</evidence>
<evidence type="ECO:0000256" key="9">
    <source>
        <dbReference type="ARBA" id="ARBA00022679"/>
    </source>
</evidence>
<comment type="function">
    <text evidence="2 11">Catalyzes a salvage reaction resulting in the formation of AMP, that is energically less costly than de novo synthesis.</text>
</comment>
<gene>
    <name evidence="11" type="primary">apt</name>
    <name evidence="13" type="ORF">ACFSSA_14195</name>
</gene>
<dbReference type="HAMAP" id="MF_00004">
    <property type="entry name" value="Aden_phosphoribosyltr"/>
    <property type="match status" value="1"/>
</dbReference>
<feature type="domain" description="Phosphoribosyltransferase" evidence="12">
    <location>
        <begin position="44"/>
        <end position="150"/>
    </location>
</feature>
<dbReference type="InterPro" id="IPR050054">
    <property type="entry name" value="UPRTase/APRTase"/>
</dbReference>
<dbReference type="GO" id="GO:0003999">
    <property type="term" value="F:adenine phosphoribosyltransferase activity"/>
    <property type="evidence" value="ECO:0007669"/>
    <property type="project" value="UniProtKB-EC"/>
</dbReference>
<protein>
    <recommendedName>
        <fullName evidence="6 11">Adenine phosphoribosyltransferase</fullName>
        <shortName evidence="11">APRT</shortName>
        <ecNumber evidence="6 11">2.4.2.7</ecNumber>
    </recommendedName>
</protein>
<dbReference type="Pfam" id="PF00156">
    <property type="entry name" value="Pribosyltran"/>
    <property type="match status" value="1"/>
</dbReference>
<keyword evidence="10 11" id="KW-0660">Purine salvage</keyword>
<evidence type="ECO:0000256" key="3">
    <source>
        <dbReference type="ARBA" id="ARBA00004496"/>
    </source>
</evidence>
<dbReference type="EMBL" id="JBHUIT010000031">
    <property type="protein sequence ID" value="MFD2257829.1"/>
    <property type="molecule type" value="Genomic_DNA"/>
</dbReference>
<comment type="catalytic activity">
    <reaction evidence="1 11">
        <text>AMP + diphosphate = 5-phospho-alpha-D-ribose 1-diphosphate + adenine</text>
        <dbReference type="Rhea" id="RHEA:16609"/>
        <dbReference type="ChEBI" id="CHEBI:16708"/>
        <dbReference type="ChEBI" id="CHEBI:33019"/>
        <dbReference type="ChEBI" id="CHEBI:58017"/>
        <dbReference type="ChEBI" id="CHEBI:456215"/>
        <dbReference type="EC" id="2.4.2.7"/>
    </reaction>
</comment>
<dbReference type="CDD" id="cd06223">
    <property type="entry name" value="PRTases_typeI"/>
    <property type="match status" value="1"/>
</dbReference>
<dbReference type="Gene3D" id="3.40.50.2020">
    <property type="match status" value="1"/>
</dbReference>
<evidence type="ECO:0000313" key="13">
    <source>
        <dbReference type="EMBL" id="MFD2257829.1"/>
    </source>
</evidence>
<reference evidence="14" key="1">
    <citation type="journal article" date="2019" name="Int. J. Syst. Evol. Microbiol.">
        <title>The Global Catalogue of Microorganisms (GCM) 10K type strain sequencing project: providing services to taxonomists for standard genome sequencing and annotation.</title>
        <authorList>
            <consortium name="The Broad Institute Genomics Platform"/>
            <consortium name="The Broad Institute Genome Sequencing Center for Infectious Disease"/>
            <person name="Wu L."/>
            <person name="Ma J."/>
        </authorList>
    </citation>
    <scope>NUCLEOTIDE SEQUENCE [LARGE SCALE GENOMIC DNA]</scope>
    <source>
        <strain evidence="14">CGMCC 4.7106</strain>
    </source>
</reference>